<evidence type="ECO:0000313" key="2">
    <source>
        <dbReference type="Proteomes" id="UP000821865"/>
    </source>
</evidence>
<keyword evidence="2" id="KW-1185">Reference proteome</keyword>
<protein>
    <submittedName>
        <fullName evidence="1">Uncharacterized protein</fullName>
    </submittedName>
</protein>
<organism evidence="1 2">
    <name type="scientific">Dermacentor silvarum</name>
    <name type="common">Tick</name>
    <dbReference type="NCBI Taxonomy" id="543639"/>
    <lineage>
        <taxon>Eukaryota</taxon>
        <taxon>Metazoa</taxon>
        <taxon>Ecdysozoa</taxon>
        <taxon>Arthropoda</taxon>
        <taxon>Chelicerata</taxon>
        <taxon>Arachnida</taxon>
        <taxon>Acari</taxon>
        <taxon>Parasitiformes</taxon>
        <taxon>Ixodida</taxon>
        <taxon>Ixodoidea</taxon>
        <taxon>Ixodidae</taxon>
        <taxon>Rhipicephalinae</taxon>
        <taxon>Dermacentor</taxon>
    </lineage>
</organism>
<evidence type="ECO:0000313" key="1">
    <source>
        <dbReference type="EMBL" id="KAH7934304.1"/>
    </source>
</evidence>
<name>A0ACB8C612_DERSI</name>
<reference evidence="1" key="1">
    <citation type="submission" date="2020-05" db="EMBL/GenBank/DDBJ databases">
        <title>Large-scale comparative analyses of tick genomes elucidate their genetic diversity and vector capacities.</title>
        <authorList>
            <person name="Jia N."/>
            <person name="Wang J."/>
            <person name="Shi W."/>
            <person name="Du L."/>
            <person name="Sun Y."/>
            <person name="Zhan W."/>
            <person name="Jiang J."/>
            <person name="Wang Q."/>
            <person name="Zhang B."/>
            <person name="Ji P."/>
            <person name="Sakyi L.B."/>
            <person name="Cui X."/>
            <person name="Yuan T."/>
            <person name="Jiang B."/>
            <person name="Yang W."/>
            <person name="Lam T.T.-Y."/>
            <person name="Chang Q."/>
            <person name="Ding S."/>
            <person name="Wang X."/>
            <person name="Zhu J."/>
            <person name="Ruan X."/>
            <person name="Zhao L."/>
            <person name="Wei J."/>
            <person name="Que T."/>
            <person name="Du C."/>
            <person name="Cheng J."/>
            <person name="Dai P."/>
            <person name="Han X."/>
            <person name="Huang E."/>
            <person name="Gao Y."/>
            <person name="Liu J."/>
            <person name="Shao H."/>
            <person name="Ye R."/>
            <person name="Li L."/>
            <person name="Wei W."/>
            <person name="Wang X."/>
            <person name="Wang C."/>
            <person name="Yang T."/>
            <person name="Huo Q."/>
            <person name="Li W."/>
            <person name="Guo W."/>
            <person name="Chen H."/>
            <person name="Zhou L."/>
            <person name="Ni X."/>
            <person name="Tian J."/>
            <person name="Zhou Y."/>
            <person name="Sheng Y."/>
            <person name="Liu T."/>
            <person name="Pan Y."/>
            <person name="Xia L."/>
            <person name="Li J."/>
            <person name="Zhao F."/>
            <person name="Cao W."/>
        </authorList>
    </citation>
    <scope>NUCLEOTIDE SEQUENCE</scope>
    <source>
        <strain evidence="1">Dsil-2018</strain>
    </source>
</reference>
<dbReference type="EMBL" id="CM023478">
    <property type="protein sequence ID" value="KAH7934304.1"/>
    <property type="molecule type" value="Genomic_DNA"/>
</dbReference>
<sequence>MAKEAFGNLVLKVVKGPFDYFPYTMGIMQNGKRQVYGVTGSLFGNITASLNISYDLLDSVDEYWGNLLDDGNFTGPLGMLQRNVDYLRYLYAAEAHIYEDVPMLSGLKRPFLPGAFSSTDSFEPKMMALLFSSMLALVLLSAWSLRTARGHWATTVQSVFWVYVALLLLKSTSTRRLQSTASQILLASWMIGTFVIGQYLTGQVKAALLIRSPAPRIDTLTEMLARRPPIRPVTLKATPLMNMLQLSGLESYRALHGRIVRMRGELSQTEVYSLRTLRQVVAGETVLIMDATGNRVFVAPHCDTLQPAYFHVSRQRIETADFVWYMNRRLDPRLVAAMNRRIRWLVEGAVPFMHHHEIFRKPATCFLDQHGGSGREAAAVQYEVLHLEDVEAAFLILLCLLAFATTVLLFELAFHKGSALKKK</sequence>
<proteinExistence type="predicted"/>
<accession>A0ACB8C612</accession>
<comment type="caution">
    <text evidence="1">The sequence shown here is derived from an EMBL/GenBank/DDBJ whole genome shotgun (WGS) entry which is preliminary data.</text>
</comment>
<dbReference type="Proteomes" id="UP000821865">
    <property type="component" value="Chromosome 9"/>
</dbReference>
<gene>
    <name evidence="1" type="ORF">HPB49_024751</name>
</gene>